<dbReference type="EMBL" id="JBBWWQ010000017">
    <property type="protein sequence ID" value="KAK8923694.1"/>
    <property type="molecule type" value="Genomic_DNA"/>
</dbReference>
<dbReference type="PANTHER" id="PTHR46162:SF2">
    <property type="entry name" value="ANKYRIN REPEAT-CONTAINING PROTEIN-RELATED"/>
    <property type="match status" value="1"/>
</dbReference>
<dbReference type="Proteomes" id="UP001418222">
    <property type="component" value="Unassembled WGS sequence"/>
</dbReference>
<dbReference type="InterPro" id="IPR002083">
    <property type="entry name" value="MATH/TRAF_dom"/>
</dbReference>
<name>A0AAP0FY60_9ASPA</name>
<protein>
    <recommendedName>
        <fullName evidence="1">MATH domain-containing protein</fullName>
    </recommendedName>
</protein>
<accession>A0AAP0FY60</accession>
<gene>
    <name evidence="2" type="ORF">KSP39_PZI019136</name>
</gene>
<reference evidence="2 3" key="1">
    <citation type="journal article" date="2022" name="Nat. Plants">
        <title>Genomes of leafy and leafless Platanthera orchids illuminate the evolution of mycoheterotrophy.</title>
        <authorList>
            <person name="Li M.H."/>
            <person name="Liu K.W."/>
            <person name="Li Z."/>
            <person name="Lu H.C."/>
            <person name="Ye Q.L."/>
            <person name="Zhang D."/>
            <person name="Wang J.Y."/>
            <person name="Li Y.F."/>
            <person name="Zhong Z.M."/>
            <person name="Liu X."/>
            <person name="Yu X."/>
            <person name="Liu D.K."/>
            <person name="Tu X.D."/>
            <person name="Liu B."/>
            <person name="Hao Y."/>
            <person name="Liao X.Y."/>
            <person name="Jiang Y.T."/>
            <person name="Sun W.H."/>
            <person name="Chen J."/>
            <person name="Chen Y.Q."/>
            <person name="Ai Y."/>
            <person name="Zhai J.W."/>
            <person name="Wu S.S."/>
            <person name="Zhou Z."/>
            <person name="Hsiao Y.Y."/>
            <person name="Wu W.L."/>
            <person name="Chen Y.Y."/>
            <person name="Lin Y.F."/>
            <person name="Hsu J.L."/>
            <person name="Li C.Y."/>
            <person name="Wang Z.W."/>
            <person name="Zhao X."/>
            <person name="Zhong W.Y."/>
            <person name="Ma X.K."/>
            <person name="Ma L."/>
            <person name="Huang J."/>
            <person name="Chen G.Z."/>
            <person name="Huang M.Z."/>
            <person name="Huang L."/>
            <person name="Peng D.H."/>
            <person name="Luo Y.B."/>
            <person name="Zou S.Q."/>
            <person name="Chen S.P."/>
            <person name="Lan S."/>
            <person name="Tsai W.C."/>
            <person name="Van de Peer Y."/>
            <person name="Liu Z.J."/>
        </authorList>
    </citation>
    <scope>NUCLEOTIDE SEQUENCE [LARGE SCALE GENOMIC DNA]</scope>
    <source>
        <strain evidence="2">Lor287</strain>
    </source>
</reference>
<dbReference type="PANTHER" id="PTHR46162">
    <property type="entry name" value="TRAF-LIKE FAMILY PROTEIN"/>
    <property type="match status" value="1"/>
</dbReference>
<evidence type="ECO:0000259" key="1">
    <source>
        <dbReference type="PROSITE" id="PS50144"/>
    </source>
</evidence>
<dbReference type="PROSITE" id="PS50144">
    <property type="entry name" value="MATH"/>
    <property type="match status" value="2"/>
</dbReference>
<evidence type="ECO:0000313" key="3">
    <source>
        <dbReference type="Proteomes" id="UP001418222"/>
    </source>
</evidence>
<feature type="domain" description="MATH" evidence="1">
    <location>
        <begin position="1"/>
        <end position="26"/>
    </location>
</feature>
<keyword evidence="3" id="KW-1185">Reference proteome</keyword>
<organism evidence="2 3">
    <name type="scientific">Platanthera zijinensis</name>
    <dbReference type="NCBI Taxonomy" id="2320716"/>
    <lineage>
        <taxon>Eukaryota</taxon>
        <taxon>Viridiplantae</taxon>
        <taxon>Streptophyta</taxon>
        <taxon>Embryophyta</taxon>
        <taxon>Tracheophyta</taxon>
        <taxon>Spermatophyta</taxon>
        <taxon>Magnoliopsida</taxon>
        <taxon>Liliopsida</taxon>
        <taxon>Asparagales</taxon>
        <taxon>Orchidaceae</taxon>
        <taxon>Orchidoideae</taxon>
        <taxon>Orchideae</taxon>
        <taxon>Orchidinae</taxon>
        <taxon>Platanthera</taxon>
    </lineage>
</organism>
<evidence type="ECO:0000313" key="2">
    <source>
        <dbReference type="EMBL" id="KAK8923694.1"/>
    </source>
</evidence>
<comment type="caution">
    <text evidence="2">The sequence shown here is derived from an EMBL/GenBank/DDBJ whole genome shotgun (WGS) entry which is preliminary data.</text>
</comment>
<proteinExistence type="predicted"/>
<feature type="domain" description="MATH" evidence="1">
    <location>
        <begin position="46"/>
        <end position="76"/>
    </location>
</feature>
<dbReference type="AlphaFoldDB" id="A0AAP0FY60"/>
<sequence>MVDLKTFRDSSHGYLVNDSCMFGVKILQIIPMQTPTEYLHPMDKISHEFSWKIENFSKLDKNICHEKKFTAGDYLW</sequence>